<sequence length="538" mass="57123">MTAKRGADDPTTDDELDGTTLADRRTFIKGVGATAATLATTGAASAQETTTADGPEWTMGRDGLAWSSDYVQNGYIEENDLVRARHRMEWGADDDALTAYEDDSGEKAMLPGYVPREDTENVVTLRADKFDFPAGREFPRGEQYDEDGDGDADTDVSALDATHWSTTDATTGTVSVSDADLDVEKALTVSSSSVAGGETVTASFSDFSLSDAAEKRYLQFVVNVEALTSGATVEVAVLDDDGDEKVVSASPGADTSTDSVFAAATGSGFVLQQRLADLSTNANGDGSFDSLDSVEVRISEADATVTFTALDVERKSRWTFGSYLDAEDTDSESREKRYEPGPGNFTVTGLDTLGDVLGAESAVIHDVTQPFRYTLADSTLDYMYRFVEASDYPGYDYVFEQRGKLKVPTAIDLTHSGLTFMDEVAVPPGRYKSVWTLAGVEDTEFADMDEDSKVYHGGAYDSEGKDAELRSSVTADTVFAYGADLLVTSDNMDAATSEGGMGGGGAAPSENGGNGMWIFGGLFAGIAAFVAAIRKGWA</sequence>
<feature type="region of interest" description="Disordered" evidence="1">
    <location>
        <begin position="134"/>
        <end position="154"/>
    </location>
</feature>
<keyword evidence="2" id="KW-0812">Transmembrane</keyword>
<feature type="region of interest" description="Disordered" evidence="1">
    <location>
        <begin position="1"/>
        <end position="21"/>
    </location>
</feature>
<accession>A0ABD5W4B7</accession>
<evidence type="ECO:0000313" key="3">
    <source>
        <dbReference type="EMBL" id="MFC7068092.1"/>
    </source>
</evidence>
<evidence type="ECO:0000256" key="2">
    <source>
        <dbReference type="SAM" id="Phobius"/>
    </source>
</evidence>
<dbReference type="EMBL" id="JBHTAH010000001">
    <property type="protein sequence ID" value="MFC7068092.1"/>
    <property type="molecule type" value="Genomic_DNA"/>
</dbReference>
<comment type="caution">
    <text evidence="3">The sequence shown here is derived from an EMBL/GenBank/DDBJ whole genome shotgun (WGS) entry which is preliminary data.</text>
</comment>
<name>A0ABD5W4B7_9EURY</name>
<reference evidence="3 4" key="1">
    <citation type="journal article" date="2019" name="Int. J. Syst. Evol. Microbiol.">
        <title>The Global Catalogue of Microorganisms (GCM) 10K type strain sequencing project: providing services to taxonomists for standard genome sequencing and annotation.</title>
        <authorList>
            <consortium name="The Broad Institute Genomics Platform"/>
            <consortium name="The Broad Institute Genome Sequencing Center for Infectious Disease"/>
            <person name="Wu L."/>
            <person name="Ma J."/>
        </authorList>
    </citation>
    <scope>NUCLEOTIDE SEQUENCE [LARGE SCALE GENOMIC DNA]</scope>
    <source>
        <strain evidence="3 4">DT31</strain>
    </source>
</reference>
<gene>
    <name evidence="3" type="ORF">ACFQL9_00425</name>
</gene>
<dbReference type="PROSITE" id="PS51318">
    <property type="entry name" value="TAT"/>
    <property type="match status" value="1"/>
</dbReference>
<keyword evidence="2" id="KW-0472">Membrane</keyword>
<protein>
    <recommendedName>
        <fullName evidence="5">Tat (Twin-arginine translocation) pathway signal sequence</fullName>
    </recommendedName>
</protein>
<dbReference type="InterPro" id="IPR006311">
    <property type="entry name" value="TAT_signal"/>
</dbReference>
<evidence type="ECO:0000256" key="1">
    <source>
        <dbReference type="SAM" id="MobiDB-lite"/>
    </source>
</evidence>
<dbReference type="Proteomes" id="UP001596461">
    <property type="component" value="Unassembled WGS sequence"/>
</dbReference>
<keyword evidence="4" id="KW-1185">Reference proteome</keyword>
<dbReference type="AlphaFoldDB" id="A0ABD5W4B7"/>
<dbReference type="RefSeq" id="WP_284031796.1">
    <property type="nucleotide sequence ID" value="NZ_CP126154.1"/>
</dbReference>
<dbReference type="GeneID" id="81126731"/>
<feature type="compositionally biased region" description="Acidic residues" evidence="1">
    <location>
        <begin position="144"/>
        <end position="154"/>
    </location>
</feature>
<evidence type="ECO:0000313" key="4">
    <source>
        <dbReference type="Proteomes" id="UP001596461"/>
    </source>
</evidence>
<organism evidence="3 4">
    <name type="scientific">Halobaculum lipolyticum</name>
    <dbReference type="NCBI Taxonomy" id="3032001"/>
    <lineage>
        <taxon>Archaea</taxon>
        <taxon>Methanobacteriati</taxon>
        <taxon>Methanobacteriota</taxon>
        <taxon>Stenosarchaea group</taxon>
        <taxon>Halobacteria</taxon>
        <taxon>Halobacteriales</taxon>
        <taxon>Haloferacaceae</taxon>
        <taxon>Halobaculum</taxon>
    </lineage>
</organism>
<evidence type="ECO:0008006" key="5">
    <source>
        <dbReference type="Google" id="ProtNLM"/>
    </source>
</evidence>
<proteinExistence type="predicted"/>
<keyword evidence="2" id="KW-1133">Transmembrane helix</keyword>
<feature type="transmembrane region" description="Helical" evidence="2">
    <location>
        <begin position="515"/>
        <end position="533"/>
    </location>
</feature>